<dbReference type="EMBL" id="NMUH01001921">
    <property type="protein sequence ID" value="MQL96475.1"/>
    <property type="molecule type" value="Genomic_DNA"/>
</dbReference>
<reference evidence="1" key="1">
    <citation type="submission" date="2017-07" db="EMBL/GenBank/DDBJ databases">
        <title>Taro Niue Genome Assembly and Annotation.</title>
        <authorList>
            <person name="Atibalentja N."/>
            <person name="Keating K."/>
            <person name="Fields C.J."/>
        </authorList>
    </citation>
    <scope>NUCLEOTIDE SEQUENCE</scope>
    <source>
        <strain evidence="1">Niue_2</strain>
        <tissue evidence="1">Leaf</tissue>
    </source>
</reference>
<evidence type="ECO:0000313" key="2">
    <source>
        <dbReference type="Proteomes" id="UP000652761"/>
    </source>
</evidence>
<evidence type="ECO:0000313" key="1">
    <source>
        <dbReference type="EMBL" id="MQL96475.1"/>
    </source>
</evidence>
<gene>
    <name evidence="1" type="ORF">Taro_029164</name>
</gene>
<organism evidence="1 2">
    <name type="scientific">Colocasia esculenta</name>
    <name type="common">Wild taro</name>
    <name type="synonym">Arum esculentum</name>
    <dbReference type="NCBI Taxonomy" id="4460"/>
    <lineage>
        <taxon>Eukaryota</taxon>
        <taxon>Viridiplantae</taxon>
        <taxon>Streptophyta</taxon>
        <taxon>Embryophyta</taxon>
        <taxon>Tracheophyta</taxon>
        <taxon>Spermatophyta</taxon>
        <taxon>Magnoliopsida</taxon>
        <taxon>Liliopsida</taxon>
        <taxon>Araceae</taxon>
        <taxon>Aroideae</taxon>
        <taxon>Colocasieae</taxon>
        <taxon>Colocasia</taxon>
    </lineage>
</organism>
<dbReference type="Proteomes" id="UP000652761">
    <property type="component" value="Unassembled WGS sequence"/>
</dbReference>
<sequence length="59" mass="6424">MVGECIPDWLLDAPNALSLSLSIKSSEQRRIFQQPATGGGFGLQLEGERILAHESNLKT</sequence>
<protein>
    <submittedName>
        <fullName evidence="1">Uncharacterized protein</fullName>
    </submittedName>
</protein>
<comment type="caution">
    <text evidence="1">The sequence shown here is derived from an EMBL/GenBank/DDBJ whole genome shotgun (WGS) entry which is preliminary data.</text>
</comment>
<proteinExistence type="predicted"/>
<accession>A0A843VKH8</accession>
<name>A0A843VKH8_COLES</name>
<keyword evidence="2" id="KW-1185">Reference proteome</keyword>
<dbReference type="AlphaFoldDB" id="A0A843VKH8"/>